<evidence type="ECO:0000256" key="9">
    <source>
        <dbReference type="ARBA" id="ARBA00022842"/>
    </source>
</evidence>
<sequence>MTATFYWYDYETFGADPRLDRPAQFAGIRTDTDLNPIAAPLVRYCRPAPDYLPQPDACLITGITPQVARREGLPEAEFIAEINAEFSVPGTCVAGFNNLRFDDEVTRHSLYRNLLDPYAREWRNGNSRWDMIDPLRLARALRPEGIVWPNDPATGRPSFRLQALTAANGIAHADAHDALGDVRATIALARLLRERQPKLFQFLLDRRSKQKAADLLGLGKLIPVIHASEKFPAERHCIGVVVALARHPTNPNGVVVYDLAFDPTPLLTLDAATLRQRLYTPVADLPEGVERLHLKTVHINKCPVLAPQETLRPQDSERLGLDKRRCLEHLDMLRGVPGLAAKVQEIVGGEREEAGDDAATDPDTMLYSGGFFSDHDRAALDYLRGLAPAELGRAKPVFEDERLPEMLFRYRARNYPETLDAAETARWESFRRGRLQAARDGYQARLRELESGPDTHPGRQRILAELAAYLREILP</sequence>
<reference evidence="18 19" key="1">
    <citation type="submission" date="2016-12" db="EMBL/GenBank/DDBJ databases">
        <authorList>
            <person name="Song W.-J."/>
            <person name="Kurnit D.M."/>
        </authorList>
    </citation>
    <scope>NUCLEOTIDE SEQUENCE [LARGE SCALE GENOMIC DNA]</scope>
    <source>
        <strain evidence="18 19">175</strain>
    </source>
</reference>
<dbReference type="InterPro" id="IPR013620">
    <property type="entry name" value="Exonuc_1_SH3"/>
</dbReference>
<dbReference type="EC" id="3.1.11.1" evidence="2 13"/>
<dbReference type="AlphaFoldDB" id="A0A1Y6CV97"/>
<keyword evidence="5 15" id="KW-0479">Metal-binding</keyword>
<dbReference type="EMBL" id="FXAM01000001">
    <property type="protein sequence ID" value="SMF94558.1"/>
    <property type="molecule type" value="Genomic_DNA"/>
</dbReference>
<feature type="binding site" evidence="14">
    <location>
        <position position="160"/>
    </location>
    <ligand>
        <name>substrate</name>
    </ligand>
</feature>
<dbReference type="Proteomes" id="UP000192923">
    <property type="component" value="Unassembled WGS sequence"/>
</dbReference>
<evidence type="ECO:0000313" key="18">
    <source>
        <dbReference type="EMBL" id="SMF94558.1"/>
    </source>
</evidence>
<dbReference type="Pfam" id="PF08411">
    <property type="entry name" value="ExoI_SH3"/>
    <property type="match status" value="1"/>
</dbReference>
<dbReference type="InterPro" id="IPR038649">
    <property type="entry name" value="EXOI_SH3_sf"/>
</dbReference>
<keyword evidence="8 13" id="KW-0269">Exonuclease</keyword>
<feature type="binding site" evidence="15">
    <location>
        <position position="11"/>
    </location>
    <ligand>
        <name>Mg(2+)</name>
        <dbReference type="ChEBI" id="CHEBI:18420"/>
        <label>2</label>
    </ligand>
</feature>
<dbReference type="SMART" id="SM00479">
    <property type="entry name" value="EXOIII"/>
    <property type="match status" value="1"/>
</dbReference>
<dbReference type="Pfam" id="PF26016">
    <property type="entry name" value="ExoI_C"/>
    <property type="match status" value="1"/>
</dbReference>
<evidence type="ECO:0000259" key="17">
    <source>
        <dbReference type="PROSITE" id="PS51785"/>
    </source>
</evidence>
<feature type="binding site" evidence="15">
    <location>
        <position position="9"/>
    </location>
    <ligand>
        <name>Mg(2+)</name>
        <dbReference type="ChEBI" id="CHEBI:18420"/>
        <label>1</label>
    </ligand>
</feature>
<dbReference type="OrthoDB" id="9763470at2"/>
<accession>A0A1Y6CV97</accession>
<dbReference type="Gene3D" id="3.30.1520.20">
    <property type="entry name" value="Exonuclease ExoI, domain 2"/>
    <property type="match status" value="1"/>
</dbReference>
<evidence type="ECO:0000256" key="6">
    <source>
        <dbReference type="ARBA" id="ARBA00022763"/>
    </source>
</evidence>
<organism evidence="18 19">
    <name type="scientific">Methylomagnum ishizawai</name>
    <dbReference type="NCBI Taxonomy" id="1760988"/>
    <lineage>
        <taxon>Bacteria</taxon>
        <taxon>Pseudomonadati</taxon>
        <taxon>Pseudomonadota</taxon>
        <taxon>Gammaproteobacteria</taxon>
        <taxon>Methylococcales</taxon>
        <taxon>Methylococcaceae</taxon>
        <taxon>Methylomagnum</taxon>
    </lineage>
</organism>
<comment type="cofactor">
    <cofactor evidence="15">
        <name>Mg(2+)</name>
        <dbReference type="ChEBI" id="CHEBI:18420"/>
    </cofactor>
    <text evidence="15">Binds 2 Mg(2+) ions per monomer.</text>
</comment>
<dbReference type="Gene3D" id="3.30.420.10">
    <property type="entry name" value="Ribonuclease H-like superfamily/Ribonuclease H"/>
    <property type="match status" value="1"/>
</dbReference>
<dbReference type="SUPFAM" id="SSF53098">
    <property type="entry name" value="Ribonuclease H-like"/>
    <property type="match status" value="1"/>
</dbReference>
<evidence type="ECO:0000256" key="12">
    <source>
        <dbReference type="ARBA" id="ARBA00046792"/>
    </source>
</evidence>
<dbReference type="FunFam" id="3.30.420.10:FF:000033">
    <property type="entry name" value="Exodeoxyribonuclease I"/>
    <property type="match status" value="1"/>
</dbReference>
<dbReference type="InterPro" id="IPR058561">
    <property type="entry name" value="Exonuc_1_C"/>
</dbReference>
<dbReference type="InterPro" id="IPR012337">
    <property type="entry name" value="RNaseH-like_sf"/>
</dbReference>
<dbReference type="GO" id="GO:0006281">
    <property type="term" value="P:DNA repair"/>
    <property type="evidence" value="ECO:0007669"/>
    <property type="project" value="UniProtKB-KW"/>
</dbReference>
<keyword evidence="9 15" id="KW-0460">Magnesium</keyword>
<dbReference type="PROSITE" id="PS51785">
    <property type="entry name" value="EXOI_C"/>
    <property type="match status" value="1"/>
</dbReference>
<keyword evidence="11 13" id="KW-0234">DNA repair</keyword>
<keyword evidence="10" id="KW-0238">DNA-binding</keyword>
<comment type="subunit">
    <text evidence="12">Monomer. Interacts with ssb (via C-terminus); this interaction stimulates the exonuclease activity by recruiting the enzyme to its substrate.</text>
</comment>
<dbReference type="CDD" id="cd06138">
    <property type="entry name" value="ExoI_N"/>
    <property type="match status" value="1"/>
</dbReference>
<dbReference type="FunFam" id="1.20.1280.70:FF:000001">
    <property type="entry name" value="Exodeoxyribonuclease I"/>
    <property type="match status" value="1"/>
</dbReference>
<feature type="domain" description="ExoI C-terminal" evidence="17">
    <location>
        <begin position="358"/>
        <end position="474"/>
    </location>
</feature>
<evidence type="ECO:0000256" key="10">
    <source>
        <dbReference type="ARBA" id="ARBA00023125"/>
    </source>
</evidence>
<evidence type="ECO:0000256" key="7">
    <source>
        <dbReference type="ARBA" id="ARBA00022801"/>
    </source>
</evidence>
<evidence type="ECO:0000256" key="5">
    <source>
        <dbReference type="ARBA" id="ARBA00022723"/>
    </source>
</evidence>
<gene>
    <name evidence="18" type="ORF">SAMN02949497_1877</name>
</gene>
<keyword evidence="19" id="KW-1185">Reference proteome</keyword>
<evidence type="ECO:0000256" key="8">
    <source>
        <dbReference type="ARBA" id="ARBA00022839"/>
    </source>
</evidence>
<evidence type="ECO:0000313" key="19">
    <source>
        <dbReference type="Proteomes" id="UP000192923"/>
    </source>
</evidence>
<evidence type="ECO:0000256" key="3">
    <source>
        <dbReference type="ARBA" id="ARBA00019900"/>
    </source>
</evidence>
<name>A0A1Y6CV97_9GAMM</name>
<keyword evidence="4 13" id="KW-0540">Nuclease</keyword>
<evidence type="ECO:0000256" key="14">
    <source>
        <dbReference type="PIRSR" id="PIRSR000977-1"/>
    </source>
</evidence>
<proteinExistence type="predicted"/>
<feature type="binding site" evidence="14">
    <location>
        <position position="11"/>
    </location>
    <ligand>
        <name>substrate</name>
    </ligand>
</feature>
<keyword evidence="7 13" id="KW-0378">Hydrolase</keyword>
<dbReference type="InterPro" id="IPR023607">
    <property type="entry name" value="Exodeoxyribonuclease_I"/>
</dbReference>
<dbReference type="PROSITE" id="PS51784">
    <property type="entry name" value="EXOI_SH3"/>
    <property type="match status" value="1"/>
</dbReference>
<evidence type="ECO:0000256" key="15">
    <source>
        <dbReference type="PIRSR" id="PIRSR000977-2"/>
    </source>
</evidence>
<keyword evidence="6 13" id="KW-0227">DNA damage</keyword>
<feature type="domain" description="ExoI SH3-like" evidence="16">
    <location>
        <begin position="197"/>
        <end position="351"/>
    </location>
</feature>
<evidence type="ECO:0000256" key="2">
    <source>
        <dbReference type="ARBA" id="ARBA00012108"/>
    </source>
</evidence>
<protein>
    <recommendedName>
        <fullName evidence="3 13">Exodeoxyribonuclease I</fullName>
        <ecNumber evidence="2 13">3.1.11.1</ecNumber>
    </recommendedName>
</protein>
<evidence type="ECO:0000259" key="16">
    <source>
        <dbReference type="PROSITE" id="PS51784"/>
    </source>
</evidence>
<dbReference type="GO" id="GO:0008310">
    <property type="term" value="F:single-stranded DNA 3'-5' DNA exonuclease activity"/>
    <property type="evidence" value="ECO:0007669"/>
    <property type="project" value="UniProtKB-EC"/>
</dbReference>
<evidence type="ECO:0000256" key="4">
    <source>
        <dbReference type="ARBA" id="ARBA00022722"/>
    </source>
</evidence>
<dbReference type="InterPro" id="IPR034747">
    <property type="entry name" value="EXOI_SH3"/>
</dbReference>
<dbReference type="Pfam" id="PF00929">
    <property type="entry name" value="RNase_T"/>
    <property type="match status" value="1"/>
</dbReference>
<dbReference type="InterPro" id="IPR013520">
    <property type="entry name" value="Ribonucl_H"/>
</dbReference>
<dbReference type="PIRSF" id="PIRSF000977">
    <property type="entry name" value="Exodeoxyribonuclease_I"/>
    <property type="match status" value="1"/>
</dbReference>
<dbReference type="InterPro" id="IPR036397">
    <property type="entry name" value="RNaseH_sf"/>
</dbReference>
<evidence type="ECO:0000256" key="13">
    <source>
        <dbReference type="PIRNR" id="PIRNR000977"/>
    </source>
</evidence>
<dbReference type="GO" id="GO:0003677">
    <property type="term" value="F:DNA binding"/>
    <property type="evidence" value="ECO:0007669"/>
    <property type="project" value="UniProtKB-KW"/>
</dbReference>
<dbReference type="STRING" id="1760988.SAMN02949497_1877"/>
<dbReference type="Gene3D" id="1.20.1280.70">
    <property type="entry name" value="Exonuclease ExoI, domain 3"/>
    <property type="match status" value="1"/>
</dbReference>
<comment type="catalytic activity">
    <reaction evidence="1 13">
        <text>Exonucleolytic cleavage in the 3'- to 5'-direction to yield nucleoside 5'-phosphates.</text>
        <dbReference type="EC" id="3.1.11.1"/>
    </reaction>
</comment>
<dbReference type="NCBIfam" id="NF008746">
    <property type="entry name" value="PRK11779.1"/>
    <property type="match status" value="1"/>
</dbReference>
<evidence type="ECO:0000256" key="1">
    <source>
        <dbReference type="ARBA" id="ARBA00000563"/>
    </source>
</evidence>
<dbReference type="Gene3D" id="1.10.287.1240">
    <property type="match status" value="1"/>
</dbReference>
<feature type="binding site" evidence="15">
    <location>
        <position position="181"/>
    </location>
    <ligand>
        <name>Mg(2+)</name>
        <dbReference type="ChEBI" id="CHEBI:18420"/>
        <label>2</label>
    </ligand>
</feature>
<evidence type="ECO:0000256" key="11">
    <source>
        <dbReference type="ARBA" id="ARBA00023204"/>
    </source>
</evidence>
<dbReference type="RefSeq" id="WP_085212040.1">
    <property type="nucleotide sequence ID" value="NZ_FXAM01000001.1"/>
</dbReference>
<dbReference type="GO" id="GO:0046872">
    <property type="term" value="F:metal ion binding"/>
    <property type="evidence" value="ECO:0007669"/>
    <property type="project" value="UniProtKB-KW"/>
</dbReference>